<comment type="caution">
    <text evidence="2">The sequence shown here is derived from an EMBL/GenBank/DDBJ whole genome shotgun (WGS) entry which is preliminary data.</text>
</comment>
<feature type="region of interest" description="Disordered" evidence="1">
    <location>
        <begin position="14"/>
        <end position="38"/>
    </location>
</feature>
<gene>
    <name evidence="2" type="ORF">B0T17DRAFT_544870</name>
</gene>
<proteinExistence type="predicted"/>
<reference evidence="2" key="1">
    <citation type="submission" date="2023-06" db="EMBL/GenBank/DDBJ databases">
        <title>Genome-scale phylogeny and comparative genomics of the fungal order Sordariales.</title>
        <authorList>
            <consortium name="Lawrence Berkeley National Laboratory"/>
            <person name="Hensen N."/>
            <person name="Bonometti L."/>
            <person name="Westerberg I."/>
            <person name="Brannstrom I.O."/>
            <person name="Guillou S."/>
            <person name="Cros-Aarteil S."/>
            <person name="Calhoun S."/>
            <person name="Haridas S."/>
            <person name="Kuo A."/>
            <person name="Mondo S."/>
            <person name="Pangilinan J."/>
            <person name="Riley R."/>
            <person name="LaButti K."/>
            <person name="Andreopoulos B."/>
            <person name="Lipzen A."/>
            <person name="Chen C."/>
            <person name="Yanf M."/>
            <person name="Daum C."/>
            <person name="Ng V."/>
            <person name="Clum A."/>
            <person name="Steindorff A."/>
            <person name="Ohm R."/>
            <person name="Martin F."/>
            <person name="Silar P."/>
            <person name="Natvig D."/>
            <person name="Lalanne C."/>
            <person name="Gautier V."/>
            <person name="Ament-velasquez S.L."/>
            <person name="Kruys A."/>
            <person name="Hutchinson M.I."/>
            <person name="Powell A.J."/>
            <person name="Barry K."/>
            <person name="Miller A.N."/>
            <person name="Grigoriev I.V."/>
            <person name="Debuchy R."/>
            <person name="Gladieux P."/>
            <person name="Thoren M.H."/>
            <person name="Johannesson H."/>
        </authorList>
    </citation>
    <scope>NUCLEOTIDE SEQUENCE</scope>
    <source>
        <strain evidence="2">SMH3391-2</strain>
    </source>
</reference>
<organism evidence="2 3">
    <name type="scientific">Bombardia bombarda</name>
    <dbReference type="NCBI Taxonomy" id="252184"/>
    <lineage>
        <taxon>Eukaryota</taxon>
        <taxon>Fungi</taxon>
        <taxon>Dikarya</taxon>
        <taxon>Ascomycota</taxon>
        <taxon>Pezizomycotina</taxon>
        <taxon>Sordariomycetes</taxon>
        <taxon>Sordariomycetidae</taxon>
        <taxon>Sordariales</taxon>
        <taxon>Lasiosphaeriaceae</taxon>
        <taxon>Bombardia</taxon>
    </lineage>
</organism>
<protein>
    <submittedName>
        <fullName evidence="2">Uncharacterized protein</fullName>
    </submittedName>
</protein>
<evidence type="ECO:0000256" key="1">
    <source>
        <dbReference type="SAM" id="MobiDB-lite"/>
    </source>
</evidence>
<keyword evidence="3" id="KW-1185">Reference proteome</keyword>
<dbReference type="AlphaFoldDB" id="A0AA39TWS5"/>
<accession>A0AA39TWS5</accession>
<sequence length="414" mass="45126">MDGKWCEKNWDCSRSTSISKTDSKSVQTGMSNDESAGLSNTENIQEAIGSSSGSSFGQGVDVGKMGTSVGGAAKDIIKNNKGIEKLRKRVDPVITPSIMFLTTMLPALLNIIGSQNFGMSKGTTQTVTQGSSWARNVGKSKGININNSTSFSIAVSETDNVQKPEYAKDYCGSWFAVPVIGLTCGMGAHGTLTRDPVRRETRCTLDPEDASFGHCFPYHYSDRSQPDLIKHKPVFVLRDCEDGFILPGEWQHPIFAQSFSPKAYVADHIRRFSFFNLKGTDAKPRDDQWIAEGRASNFTFTKTLGPEDHDIEICGRGKYCARHKLTDGNCYNIPRGYAGSKTAHIVSAKTTPGSCCVLFSRPECHGLAQVVKGDIPNLGTVGFAGQAHSMVCNIDEYCNPNRQDELQFTGVVEV</sequence>
<evidence type="ECO:0000313" key="2">
    <source>
        <dbReference type="EMBL" id="KAK0610538.1"/>
    </source>
</evidence>
<evidence type="ECO:0000313" key="3">
    <source>
        <dbReference type="Proteomes" id="UP001174934"/>
    </source>
</evidence>
<dbReference type="EMBL" id="JAULSR010000010">
    <property type="protein sequence ID" value="KAK0610538.1"/>
    <property type="molecule type" value="Genomic_DNA"/>
</dbReference>
<dbReference type="Proteomes" id="UP001174934">
    <property type="component" value="Unassembled WGS sequence"/>
</dbReference>
<name>A0AA39TWS5_9PEZI</name>